<evidence type="ECO:0000313" key="1">
    <source>
        <dbReference type="EMBL" id="KKL85390.1"/>
    </source>
</evidence>
<reference evidence="1" key="1">
    <citation type="journal article" date="2015" name="Nature">
        <title>Complex archaea that bridge the gap between prokaryotes and eukaryotes.</title>
        <authorList>
            <person name="Spang A."/>
            <person name="Saw J.H."/>
            <person name="Jorgensen S.L."/>
            <person name="Zaremba-Niedzwiedzka K."/>
            <person name="Martijn J."/>
            <person name="Lind A.E."/>
            <person name="van Eijk R."/>
            <person name="Schleper C."/>
            <person name="Guy L."/>
            <person name="Ettema T.J."/>
        </authorList>
    </citation>
    <scope>NUCLEOTIDE SEQUENCE</scope>
</reference>
<organism evidence="1">
    <name type="scientific">marine sediment metagenome</name>
    <dbReference type="NCBI Taxonomy" id="412755"/>
    <lineage>
        <taxon>unclassified sequences</taxon>
        <taxon>metagenomes</taxon>
        <taxon>ecological metagenomes</taxon>
    </lineage>
</organism>
<feature type="non-terminal residue" evidence="1">
    <location>
        <position position="1"/>
    </location>
</feature>
<accession>A0A0F9HUL8</accession>
<comment type="caution">
    <text evidence="1">The sequence shown here is derived from an EMBL/GenBank/DDBJ whole genome shotgun (WGS) entry which is preliminary data.</text>
</comment>
<name>A0A0F9HUL8_9ZZZZ</name>
<dbReference type="EMBL" id="LAZR01021420">
    <property type="protein sequence ID" value="KKL85390.1"/>
    <property type="molecule type" value="Genomic_DNA"/>
</dbReference>
<dbReference type="AlphaFoldDB" id="A0A0F9HUL8"/>
<proteinExistence type="predicted"/>
<sequence length="714" mass="80779">SQNLDKFIRGFTVFNELKTAFPNAELGPDFPVDLIDKSDVPPKFEKEVYSVVQYEIVFASGVTYPFQVYEIREDADDLFIQGFKTFDKAKSVYPTALPDVLSLPNVISGKIEIKEPNSSTIIGTEIRCNKKSKTACYQVNELNSEGDIIGLHEFATYEDARKEFPDAVDKTTPYTGTVLYVEIAFAEHNTNNPYWARGYSGSGDIQFAKGFATLYEANEVYPGSVHKDAPRSAPYEIRFEPGALMPYTIYGADIHNEDVRVQGFSSLGRATKRFPTAEIKDLKIVSYEGDDDFSYKVVGMSEENQMFFVQFFESVEQALRVYPTAEVRVLEIPPDMSHEELNEAIHGSETEFPANYEIRFETGAHMPYVVYGADPHNEGALIQDFISLEDAQLAFPTAYVTIEAVEATETLSHSQIAHEVTEGLSFKIVYDKDTPFSFKVVGTGSINKGDHVQSFETLQEAIEAFPTAHYNVFNLNVEVIHDPDFEDFPYRVDVKDADGNVVCNQGFKSLKKAKKSFPTAVLISNVKEFPFVFSDDYPIVHSDDESSTNHIVFLEDVLLVTIHFEQLSSDYRMSVHVSIRDRGPVCLGYCTTKLETEESHMKSIVSKWVGELLYRVSDARGFIDKQPCEDKEGYHTKNGQQEDGNPRYWAIDQIESEMIKLRHFAKGMSVRLPERLAYTSMADHLVNAIKILITRWDEPSSDYKTSQPTKDLDY</sequence>
<protein>
    <submittedName>
        <fullName evidence="1">Uncharacterized protein</fullName>
    </submittedName>
</protein>
<gene>
    <name evidence="1" type="ORF">LCGC14_1955200</name>
</gene>